<organism evidence="8">
    <name type="scientific">Medioppia subpectinata</name>
    <dbReference type="NCBI Taxonomy" id="1979941"/>
    <lineage>
        <taxon>Eukaryota</taxon>
        <taxon>Metazoa</taxon>
        <taxon>Ecdysozoa</taxon>
        <taxon>Arthropoda</taxon>
        <taxon>Chelicerata</taxon>
        <taxon>Arachnida</taxon>
        <taxon>Acari</taxon>
        <taxon>Acariformes</taxon>
        <taxon>Sarcoptiformes</taxon>
        <taxon>Oribatida</taxon>
        <taxon>Brachypylina</taxon>
        <taxon>Oppioidea</taxon>
        <taxon>Oppiidae</taxon>
        <taxon>Medioppia</taxon>
    </lineage>
</organism>
<dbReference type="Pfam" id="PF13906">
    <property type="entry name" value="AA_permease_C"/>
    <property type="match status" value="1"/>
</dbReference>
<feature type="transmembrane region" description="Helical" evidence="6">
    <location>
        <begin position="352"/>
        <end position="370"/>
    </location>
</feature>
<evidence type="ECO:0000313" key="8">
    <source>
        <dbReference type="EMBL" id="CAD7620382.1"/>
    </source>
</evidence>
<dbReference type="GO" id="GO:0015189">
    <property type="term" value="F:L-lysine transmembrane transporter activity"/>
    <property type="evidence" value="ECO:0007669"/>
    <property type="project" value="TreeGrafter"/>
</dbReference>
<gene>
    <name evidence="8" type="ORF">OSB1V03_LOCUS870</name>
</gene>
<evidence type="ECO:0000256" key="5">
    <source>
        <dbReference type="SAM" id="MobiDB-lite"/>
    </source>
</evidence>
<feature type="region of interest" description="Disordered" evidence="5">
    <location>
        <begin position="406"/>
        <end position="425"/>
    </location>
</feature>
<evidence type="ECO:0000256" key="4">
    <source>
        <dbReference type="ARBA" id="ARBA00023136"/>
    </source>
</evidence>
<feature type="region of interest" description="Disordered" evidence="5">
    <location>
        <begin position="586"/>
        <end position="637"/>
    </location>
</feature>
<feature type="transmembrane region" description="Helical" evidence="6">
    <location>
        <begin position="255"/>
        <end position="279"/>
    </location>
</feature>
<dbReference type="EMBL" id="OC854791">
    <property type="protein sequence ID" value="CAD7620382.1"/>
    <property type="molecule type" value="Genomic_DNA"/>
</dbReference>
<comment type="subcellular location">
    <subcellularLocation>
        <location evidence="1">Membrane</location>
        <topology evidence="1">Multi-pass membrane protein</topology>
    </subcellularLocation>
</comment>
<feature type="domain" description="Cationic amino acid transporter C-terminal" evidence="7">
    <location>
        <begin position="521"/>
        <end position="570"/>
    </location>
</feature>
<feature type="transmembrane region" description="Helical" evidence="6">
    <location>
        <begin position="521"/>
        <end position="542"/>
    </location>
</feature>
<feature type="transmembrane region" description="Helical" evidence="6">
    <location>
        <begin position="491"/>
        <end position="509"/>
    </location>
</feature>
<feature type="transmembrane region" description="Helical" evidence="6">
    <location>
        <begin position="299"/>
        <end position="324"/>
    </location>
</feature>
<protein>
    <recommendedName>
        <fullName evidence="7">Cationic amino acid transporter C-terminal domain-containing protein</fullName>
    </recommendedName>
</protein>
<evidence type="ECO:0000256" key="2">
    <source>
        <dbReference type="ARBA" id="ARBA00022692"/>
    </source>
</evidence>
<feature type="transmembrane region" description="Helical" evidence="6">
    <location>
        <begin position="548"/>
        <end position="569"/>
    </location>
</feature>
<evidence type="ECO:0000256" key="6">
    <source>
        <dbReference type="SAM" id="Phobius"/>
    </source>
</evidence>
<dbReference type="GO" id="GO:0000064">
    <property type="term" value="F:L-ornithine transmembrane transporter activity"/>
    <property type="evidence" value="ECO:0007669"/>
    <property type="project" value="TreeGrafter"/>
</dbReference>
<name>A0A7R9KER6_9ACAR</name>
<proteinExistence type="predicted"/>
<keyword evidence="2 6" id="KW-0812">Transmembrane</keyword>
<feature type="transmembrane region" description="Helical" evidence="6">
    <location>
        <begin position="142"/>
        <end position="162"/>
    </location>
</feature>
<dbReference type="InterPro" id="IPR029485">
    <property type="entry name" value="CAT_C"/>
</dbReference>
<dbReference type="GO" id="GO:0061459">
    <property type="term" value="F:L-arginine transmembrane transporter activity"/>
    <property type="evidence" value="ECO:0007669"/>
    <property type="project" value="TreeGrafter"/>
</dbReference>
<feature type="compositionally biased region" description="Basic and acidic residues" evidence="5">
    <location>
        <begin position="414"/>
        <end position="425"/>
    </location>
</feature>
<feature type="transmembrane region" description="Helical" evidence="6">
    <location>
        <begin position="33"/>
        <end position="52"/>
    </location>
</feature>
<keyword evidence="9" id="KW-1185">Reference proteome</keyword>
<accession>A0A7R9KER6</accession>
<evidence type="ECO:0000259" key="7">
    <source>
        <dbReference type="Pfam" id="PF13906"/>
    </source>
</evidence>
<evidence type="ECO:0000313" key="9">
    <source>
        <dbReference type="Proteomes" id="UP000759131"/>
    </source>
</evidence>
<evidence type="ECO:0000256" key="1">
    <source>
        <dbReference type="ARBA" id="ARBA00004141"/>
    </source>
</evidence>
<dbReference type="PANTHER" id="PTHR43243">
    <property type="entry name" value="INNER MEMBRANE TRANSPORTER YGJI-RELATED"/>
    <property type="match status" value="1"/>
</dbReference>
<dbReference type="Gene3D" id="1.20.1740.10">
    <property type="entry name" value="Amino acid/polyamine transporter I"/>
    <property type="match status" value="2"/>
</dbReference>
<sequence>MANWLGALIRTKPIEKSPITATRLERCLSTLDLTMLGLGVYILAGQVASVKAGPSVTLSFFIAAVASVFAGLCYAGSAYVYSYITVGEFMAFIIGWNLILEYAIGSASIARGYSGYVDSLANNQLQIHFKRWAPLDFGTSQYFDFFAFSIAILIAALLAIGVKKSTKLNAVFTVMNVLGVIYAIICGSFKADIHNWQIPAEDVPKGDGSGGFFAFGFTGLMAGAATCFYGFIGFDMIATTGEEVKNPAKAIPLSIIYSLLVIFVCYCGVSAVQTLMWPYYDQNQQAPLPYVFTKVGYPFASYILTAGAMAGLYSSLMGTMYPLTRVLYAMGSDRVIFGFFSRVHRKLKTPHLATLFAGIFSGLMAALFEFQQLADMMSIGTLLAYALVSVSVLLLRYQKRSVHPVINSGDTGQDDDHHRRADTRSDRERLLFTPNNSLFKRIFNADNELEPTQETTTASRYLIAIICILVSVFAALVGFMPQQLYHLEAMALAPVVITLCLLTVFMIALRRQPQTAERLSFRIPAVPLVPVLSVFVNIYLMIHLSSLTWIRFGVWMVLGMFMYFLYGIIESIGHLSDSQKRLYLREEDGRRPSQNSYASTVTDPTLTPNTPVLSSTRRDVQPIHSSHTHSEDDGNNEEVVGTEDHVITDDNSVHKDHDEIQTMANQTIRSNI</sequence>
<dbReference type="Pfam" id="PF13520">
    <property type="entry name" value="AA_permease_2"/>
    <property type="match status" value="1"/>
</dbReference>
<dbReference type="EMBL" id="CAJPIZ010000216">
    <property type="protein sequence ID" value="CAG2100812.1"/>
    <property type="molecule type" value="Genomic_DNA"/>
</dbReference>
<keyword evidence="3 6" id="KW-1133">Transmembrane helix</keyword>
<dbReference type="OrthoDB" id="3900342at2759"/>
<feature type="transmembrane region" description="Helical" evidence="6">
    <location>
        <begin position="376"/>
        <end position="395"/>
    </location>
</feature>
<dbReference type="InterPro" id="IPR002293">
    <property type="entry name" value="AA/rel_permease1"/>
</dbReference>
<dbReference type="AlphaFoldDB" id="A0A7R9KER6"/>
<reference evidence="8" key="1">
    <citation type="submission" date="2020-11" db="EMBL/GenBank/DDBJ databases">
        <authorList>
            <person name="Tran Van P."/>
        </authorList>
    </citation>
    <scope>NUCLEOTIDE SEQUENCE</scope>
</reference>
<feature type="transmembrane region" description="Helical" evidence="6">
    <location>
        <begin position="211"/>
        <end position="234"/>
    </location>
</feature>
<evidence type="ECO:0000256" key="3">
    <source>
        <dbReference type="ARBA" id="ARBA00022989"/>
    </source>
</evidence>
<feature type="transmembrane region" description="Helical" evidence="6">
    <location>
        <begin position="169"/>
        <end position="191"/>
    </location>
</feature>
<dbReference type="GO" id="GO:0005886">
    <property type="term" value="C:plasma membrane"/>
    <property type="evidence" value="ECO:0007669"/>
    <property type="project" value="TreeGrafter"/>
</dbReference>
<dbReference type="GO" id="GO:0097638">
    <property type="term" value="P:L-arginine import across plasma membrane"/>
    <property type="evidence" value="ECO:0007669"/>
    <property type="project" value="TreeGrafter"/>
</dbReference>
<feature type="compositionally biased region" description="Polar residues" evidence="5">
    <location>
        <begin position="592"/>
        <end position="615"/>
    </location>
</feature>
<dbReference type="PANTHER" id="PTHR43243:SF105">
    <property type="entry name" value="CATIONIC AMINO ACID TRANSPORTER C-TERMINAL DOMAIN-CONTAINING PROTEIN"/>
    <property type="match status" value="1"/>
</dbReference>
<feature type="transmembrane region" description="Helical" evidence="6">
    <location>
        <begin position="461"/>
        <end position="479"/>
    </location>
</feature>
<feature type="transmembrane region" description="Helical" evidence="6">
    <location>
        <begin position="89"/>
        <end position="110"/>
    </location>
</feature>
<feature type="transmembrane region" description="Helical" evidence="6">
    <location>
        <begin position="58"/>
        <end position="82"/>
    </location>
</feature>
<dbReference type="Proteomes" id="UP000759131">
    <property type="component" value="Unassembled WGS sequence"/>
</dbReference>
<keyword evidence="4 6" id="KW-0472">Membrane</keyword>